<sequence length="163" mass="17435">MEDYDFFLDCKSEPPYSDEKGKSKVAKKAISAGSRVEGQNYQGESTSVGIEVISKGVVSNSVLEINGGVSVGFVKHDKNDNELLDSGTTKEKEGVNQNTYIDESMSLLEAIKSGDTKVATTAWVNKVAFCVGPLIGVPERVDDTLGEADLLKLALGKQVTSKV</sequence>
<reference evidence="1 2" key="1">
    <citation type="submission" date="2020-06" db="EMBL/GenBank/DDBJ databases">
        <title>Transcriptomic and genomic resources for Thalictrum thalictroides and T. hernandezii: Facilitating candidate gene discovery in an emerging model plant lineage.</title>
        <authorList>
            <person name="Arias T."/>
            <person name="Riano-Pachon D.M."/>
            <person name="Di Stilio V.S."/>
        </authorList>
    </citation>
    <scope>NUCLEOTIDE SEQUENCE [LARGE SCALE GENOMIC DNA]</scope>
    <source>
        <strain evidence="2">cv. WT478/WT964</strain>
        <tissue evidence="1">Leaves</tissue>
    </source>
</reference>
<protein>
    <submittedName>
        <fullName evidence="1">Uncharacterized protein</fullName>
    </submittedName>
</protein>
<gene>
    <name evidence="1" type="ORF">FRX31_006378</name>
</gene>
<organism evidence="1 2">
    <name type="scientific">Thalictrum thalictroides</name>
    <name type="common">Rue-anemone</name>
    <name type="synonym">Anemone thalictroides</name>
    <dbReference type="NCBI Taxonomy" id="46969"/>
    <lineage>
        <taxon>Eukaryota</taxon>
        <taxon>Viridiplantae</taxon>
        <taxon>Streptophyta</taxon>
        <taxon>Embryophyta</taxon>
        <taxon>Tracheophyta</taxon>
        <taxon>Spermatophyta</taxon>
        <taxon>Magnoliopsida</taxon>
        <taxon>Ranunculales</taxon>
        <taxon>Ranunculaceae</taxon>
        <taxon>Thalictroideae</taxon>
        <taxon>Thalictrum</taxon>
    </lineage>
</organism>
<accession>A0A7J6X2Z1</accession>
<keyword evidence="2" id="KW-1185">Reference proteome</keyword>
<name>A0A7J6X2Z1_THATH</name>
<evidence type="ECO:0000313" key="2">
    <source>
        <dbReference type="Proteomes" id="UP000554482"/>
    </source>
</evidence>
<dbReference type="Proteomes" id="UP000554482">
    <property type="component" value="Unassembled WGS sequence"/>
</dbReference>
<proteinExistence type="predicted"/>
<dbReference type="EMBL" id="JABWDY010005934">
    <property type="protein sequence ID" value="KAF5204034.1"/>
    <property type="molecule type" value="Genomic_DNA"/>
</dbReference>
<dbReference type="AlphaFoldDB" id="A0A7J6X2Z1"/>
<comment type="caution">
    <text evidence="1">The sequence shown here is derived from an EMBL/GenBank/DDBJ whole genome shotgun (WGS) entry which is preliminary data.</text>
</comment>
<evidence type="ECO:0000313" key="1">
    <source>
        <dbReference type="EMBL" id="KAF5204034.1"/>
    </source>
</evidence>